<sequence length="231" mass="24839">MPLEDFDRDPSGFGSKFFRKCENFLVEIRGLGLSPDPAFNQRPLTPAEEGALFSQLGESHILSDVAYPAYAASGQDAGNNQGGVEEEGGVAGNDDHHDAAYTPMPSMSAAHDPAPATSTANSPTPAPTTDTSGGCPYPGCNKKDTKARHLATHTLVCWVHGCSDGNPTFNSPKGIGKHLMTVHNHNDSTRCHWPNCRNAKPQRKCHLSLHLRIHNYYLALERQANQAAAAV</sequence>
<protein>
    <recommendedName>
        <fullName evidence="4">C2H2-type domain-containing protein</fullName>
    </recommendedName>
</protein>
<proteinExistence type="predicted"/>
<evidence type="ECO:0000313" key="2">
    <source>
        <dbReference type="EMBL" id="KAK9421702.1"/>
    </source>
</evidence>
<feature type="compositionally biased region" description="Low complexity" evidence="1">
    <location>
        <begin position="113"/>
        <end position="132"/>
    </location>
</feature>
<evidence type="ECO:0008006" key="4">
    <source>
        <dbReference type="Google" id="ProtNLM"/>
    </source>
</evidence>
<keyword evidence="3" id="KW-1185">Reference proteome</keyword>
<comment type="caution">
    <text evidence="2">The sequence shown here is derived from an EMBL/GenBank/DDBJ whole genome shotgun (WGS) entry which is preliminary data.</text>
</comment>
<reference evidence="2 3" key="1">
    <citation type="journal article" date="2024" name="J. Plant Pathol.">
        <title>Sequence and assembly of the genome of Seiridium unicorne, isolate CBS 538.82, causal agent of cypress canker disease.</title>
        <authorList>
            <person name="Scali E."/>
            <person name="Rocca G.D."/>
            <person name="Danti R."/>
            <person name="Garbelotto M."/>
            <person name="Barberini S."/>
            <person name="Baroncelli R."/>
            <person name="Emiliani G."/>
        </authorList>
    </citation>
    <scope>NUCLEOTIDE SEQUENCE [LARGE SCALE GENOMIC DNA]</scope>
    <source>
        <strain evidence="2 3">BM-138-508</strain>
    </source>
</reference>
<accession>A0ABR2V460</accession>
<dbReference type="EMBL" id="JARVKF010000168">
    <property type="protein sequence ID" value="KAK9421702.1"/>
    <property type="molecule type" value="Genomic_DNA"/>
</dbReference>
<gene>
    <name evidence="2" type="ORF">SUNI508_05632</name>
</gene>
<organism evidence="2 3">
    <name type="scientific">Seiridium unicorne</name>
    <dbReference type="NCBI Taxonomy" id="138068"/>
    <lineage>
        <taxon>Eukaryota</taxon>
        <taxon>Fungi</taxon>
        <taxon>Dikarya</taxon>
        <taxon>Ascomycota</taxon>
        <taxon>Pezizomycotina</taxon>
        <taxon>Sordariomycetes</taxon>
        <taxon>Xylariomycetidae</taxon>
        <taxon>Amphisphaeriales</taxon>
        <taxon>Sporocadaceae</taxon>
        <taxon>Seiridium</taxon>
    </lineage>
</organism>
<feature type="region of interest" description="Disordered" evidence="1">
    <location>
        <begin position="73"/>
        <end position="134"/>
    </location>
</feature>
<evidence type="ECO:0000313" key="3">
    <source>
        <dbReference type="Proteomes" id="UP001408356"/>
    </source>
</evidence>
<name>A0ABR2V460_9PEZI</name>
<dbReference type="Proteomes" id="UP001408356">
    <property type="component" value="Unassembled WGS sequence"/>
</dbReference>
<evidence type="ECO:0000256" key="1">
    <source>
        <dbReference type="SAM" id="MobiDB-lite"/>
    </source>
</evidence>